<accession>A0AAN7PAY8</accession>
<evidence type="ECO:0000313" key="1">
    <source>
        <dbReference type="EMBL" id="KAK4884770.1"/>
    </source>
</evidence>
<dbReference type="EMBL" id="JARPUR010000001">
    <property type="protein sequence ID" value="KAK4884770.1"/>
    <property type="molecule type" value="Genomic_DNA"/>
</dbReference>
<name>A0AAN7PAY8_9COLE</name>
<reference evidence="2" key="1">
    <citation type="submission" date="2023-01" db="EMBL/GenBank/DDBJ databases">
        <title>Key to firefly adult light organ development and bioluminescence: homeobox transcription factors regulate luciferase expression and transportation to peroxisome.</title>
        <authorList>
            <person name="Fu X."/>
        </authorList>
    </citation>
    <scope>NUCLEOTIDE SEQUENCE [LARGE SCALE GENOMIC DNA]</scope>
</reference>
<dbReference type="Proteomes" id="UP001353858">
    <property type="component" value="Unassembled WGS sequence"/>
</dbReference>
<comment type="caution">
    <text evidence="1">The sequence shown here is derived from an EMBL/GenBank/DDBJ whole genome shotgun (WGS) entry which is preliminary data.</text>
</comment>
<proteinExistence type="predicted"/>
<evidence type="ECO:0000313" key="2">
    <source>
        <dbReference type="Proteomes" id="UP001353858"/>
    </source>
</evidence>
<organism evidence="1 2">
    <name type="scientific">Aquatica leii</name>
    <dbReference type="NCBI Taxonomy" id="1421715"/>
    <lineage>
        <taxon>Eukaryota</taxon>
        <taxon>Metazoa</taxon>
        <taxon>Ecdysozoa</taxon>
        <taxon>Arthropoda</taxon>
        <taxon>Hexapoda</taxon>
        <taxon>Insecta</taxon>
        <taxon>Pterygota</taxon>
        <taxon>Neoptera</taxon>
        <taxon>Endopterygota</taxon>
        <taxon>Coleoptera</taxon>
        <taxon>Polyphaga</taxon>
        <taxon>Elateriformia</taxon>
        <taxon>Elateroidea</taxon>
        <taxon>Lampyridae</taxon>
        <taxon>Luciolinae</taxon>
        <taxon>Aquatica</taxon>
    </lineage>
</organism>
<dbReference type="AlphaFoldDB" id="A0AAN7PAY8"/>
<sequence>MDIVPNLRSKEWHFRDEDNNFVDAITSRDNLSPEQLCILTELKLRESYEKVKRTYNLRRRHPEYFAGQMVWRRNYVLSDASKYYSAKLAPKYVGPYKIGKKLSPWTFELVDSGGRFLGNWHAKDLKPHYDPLDSDH</sequence>
<protein>
    <submittedName>
        <fullName evidence="1">Uncharacterized protein</fullName>
    </submittedName>
</protein>
<keyword evidence="2" id="KW-1185">Reference proteome</keyword>
<gene>
    <name evidence="1" type="ORF">RN001_001041</name>
</gene>